<proteinExistence type="predicted"/>
<dbReference type="Proteomes" id="UP001500449">
    <property type="component" value="Unassembled WGS sequence"/>
</dbReference>
<dbReference type="Pfam" id="PF07977">
    <property type="entry name" value="FabA"/>
    <property type="match status" value="1"/>
</dbReference>
<dbReference type="SUPFAM" id="SSF54637">
    <property type="entry name" value="Thioesterase/thiol ester dehydrase-isomerase"/>
    <property type="match status" value="2"/>
</dbReference>
<dbReference type="RefSeq" id="WP_344418554.1">
    <property type="nucleotide sequence ID" value="NZ_BAAAQK010000012.1"/>
</dbReference>
<name>A0ABN2N714_9PSEU</name>
<reference evidence="2 3" key="1">
    <citation type="journal article" date="2019" name="Int. J. Syst. Evol. Microbiol.">
        <title>The Global Catalogue of Microorganisms (GCM) 10K type strain sequencing project: providing services to taxonomists for standard genome sequencing and annotation.</title>
        <authorList>
            <consortium name="The Broad Institute Genomics Platform"/>
            <consortium name="The Broad Institute Genome Sequencing Center for Infectious Disease"/>
            <person name="Wu L."/>
            <person name="Ma J."/>
        </authorList>
    </citation>
    <scope>NUCLEOTIDE SEQUENCE [LARGE SCALE GENOMIC DNA]</scope>
    <source>
        <strain evidence="2 3">JCM 16009</strain>
    </source>
</reference>
<sequence>MSDLTDEITFDGTPFDSLAGIPDPQSGSGTVGGAAPIAAAPGRDPHAGSGTSDDRPVPFPDADHASRPAAATHGTAPVAAEALAAGLVDELRAGLVAAHRSAMEVQTAWQDAALAALQGGRAVAGHLPASAGAVPGHLAPAPMQGGALGPVAGKLTRVPAPPRLALEAGGYRREGALEPLAPALVSTLDSAALERLRRGDLAAVFGPRHERGEPGPLLASGPLHAVTELRPGGPAGVAVLRGLATAPGSAEELRTLAAQVAQVIAGWLGLPTVVPAARFVVEGGTVEPEPAPAGEVEVLAEVTAADLLPRPWVRVDVEVRPGGIVRDLTLAVREEPGTPLGTRRGGNPPALPVRRGVTGTLAVVDELALATASVGDLQLALGPEFARYAEVRATRPPAGGLRLVGRVMEIHGARGDLTKGSGETEYDSAADAWYYGAAPSPSVPNVILMETSLQSALLLGYHLGATLTDPDENYSLRNLDGSATLHREVDLRGRTIVQRSELITTTVLSGAVLQGFTYELWLDGEDRATTGPFYSGTSLFGFFNATALANQTGLDNGTLVPTWLERHPHPTRTAPGGRTGATGELDLVRDMEVVDGGGLHGAGYLRARRRVEASDWFFARHFHLDPVMPGSLGIEAVIQALQEWLVDTGATTELTEPEFVVPAGIELAWRYRGQILAGDGEMTLEVHVKRVERRPGRVRVVADASVWKPGLRIYELTDVAAEAREKGAPAW</sequence>
<feature type="compositionally biased region" description="Basic and acidic residues" evidence="1">
    <location>
        <begin position="52"/>
        <end position="66"/>
    </location>
</feature>
<dbReference type="InterPro" id="IPR013114">
    <property type="entry name" value="FabA_FabZ"/>
</dbReference>
<dbReference type="EMBL" id="BAAAQK010000012">
    <property type="protein sequence ID" value="GAA1854514.1"/>
    <property type="molecule type" value="Genomic_DNA"/>
</dbReference>
<evidence type="ECO:0000313" key="3">
    <source>
        <dbReference type="Proteomes" id="UP001500449"/>
    </source>
</evidence>
<gene>
    <name evidence="2" type="ORF">GCM10009836_38240</name>
</gene>
<evidence type="ECO:0008006" key="4">
    <source>
        <dbReference type="Google" id="ProtNLM"/>
    </source>
</evidence>
<organism evidence="2 3">
    <name type="scientific">Pseudonocardia ailaonensis</name>
    <dbReference type="NCBI Taxonomy" id="367279"/>
    <lineage>
        <taxon>Bacteria</taxon>
        <taxon>Bacillati</taxon>
        <taxon>Actinomycetota</taxon>
        <taxon>Actinomycetes</taxon>
        <taxon>Pseudonocardiales</taxon>
        <taxon>Pseudonocardiaceae</taxon>
        <taxon>Pseudonocardia</taxon>
    </lineage>
</organism>
<comment type="caution">
    <text evidence="2">The sequence shown here is derived from an EMBL/GenBank/DDBJ whole genome shotgun (WGS) entry which is preliminary data.</text>
</comment>
<evidence type="ECO:0000256" key="1">
    <source>
        <dbReference type="SAM" id="MobiDB-lite"/>
    </source>
</evidence>
<feature type="compositionally biased region" description="Low complexity" evidence="1">
    <location>
        <begin position="33"/>
        <end position="42"/>
    </location>
</feature>
<feature type="region of interest" description="Disordered" evidence="1">
    <location>
        <begin position="1"/>
        <end position="74"/>
    </location>
</feature>
<dbReference type="InterPro" id="IPR029069">
    <property type="entry name" value="HotDog_dom_sf"/>
</dbReference>
<dbReference type="Gene3D" id="3.10.129.10">
    <property type="entry name" value="Hotdog Thioesterase"/>
    <property type="match status" value="2"/>
</dbReference>
<keyword evidence="3" id="KW-1185">Reference proteome</keyword>
<evidence type="ECO:0000313" key="2">
    <source>
        <dbReference type="EMBL" id="GAA1854514.1"/>
    </source>
</evidence>
<protein>
    <recommendedName>
        <fullName evidence="4">Trans-2-decenoyl-[acyl-carrier-protein] isomerase</fullName>
    </recommendedName>
</protein>
<accession>A0ABN2N714</accession>